<proteinExistence type="predicted"/>
<comment type="subcellular location">
    <subcellularLocation>
        <location evidence="1">Cytoplasm</location>
    </subcellularLocation>
</comment>
<dbReference type="EMBL" id="CASHTH010003779">
    <property type="protein sequence ID" value="CAI8049180.1"/>
    <property type="molecule type" value="Genomic_DNA"/>
</dbReference>
<dbReference type="SUPFAM" id="SSF81901">
    <property type="entry name" value="HCP-like"/>
    <property type="match status" value="2"/>
</dbReference>
<feature type="region of interest" description="Disordered" evidence="7">
    <location>
        <begin position="1"/>
        <end position="33"/>
    </location>
</feature>
<dbReference type="InterPro" id="IPR006597">
    <property type="entry name" value="Sel1-like"/>
</dbReference>
<name>A0AA35XF55_GEOBA</name>
<keyword evidence="3" id="KW-0677">Repeat</keyword>
<dbReference type="Pfam" id="PF08238">
    <property type="entry name" value="Sel1"/>
    <property type="match status" value="6"/>
</dbReference>
<organism evidence="8 9">
    <name type="scientific">Geodia barretti</name>
    <name type="common">Barrett's horny sponge</name>
    <dbReference type="NCBI Taxonomy" id="519541"/>
    <lineage>
        <taxon>Eukaryota</taxon>
        <taxon>Metazoa</taxon>
        <taxon>Porifera</taxon>
        <taxon>Demospongiae</taxon>
        <taxon>Heteroscleromorpha</taxon>
        <taxon>Tetractinellida</taxon>
        <taxon>Astrophorina</taxon>
        <taxon>Geodiidae</taxon>
        <taxon>Geodia</taxon>
    </lineage>
</organism>
<feature type="compositionally biased region" description="Basic and acidic residues" evidence="7">
    <location>
        <begin position="1"/>
        <end position="19"/>
    </location>
</feature>
<dbReference type="PANTHER" id="PTHR44554:SF1">
    <property type="entry name" value="LRP2-BINDING PROTEIN"/>
    <property type="match status" value="1"/>
</dbReference>
<evidence type="ECO:0000256" key="2">
    <source>
        <dbReference type="ARBA" id="ARBA00022490"/>
    </source>
</evidence>
<evidence type="ECO:0000313" key="9">
    <source>
        <dbReference type="Proteomes" id="UP001174909"/>
    </source>
</evidence>
<keyword evidence="4" id="KW-0802">TPR repeat</keyword>
<evidence type="ECO:0000313" key="8">
    <source>
        <dbReference type="EMBL" id="CAI8049180.1"/>
    </source>
</evidence>
<comment type="function">
    <text evidence="5">May act as an adapter that regulates LRP2 function.</text>
</comment>
<dbReference type="Gene3D" id="1.25.40.10">
    <property type="entry name" value="Tetratricopeptide repeat domain"/>
    <property type="match status" value="2"/>
</dbReference>
<evidence type="ECO:0000256" key="6">
    <source>
        <dbReference type="ARBA" id="ARBA00039954"/>
    </source>
</evidence>
<dbReference type="AlphaFoldDB" id="A0AA35XF55"/>
<protein>
    <recommendedName>
        <fullName evidence="6">LRP2-binding protein</fullName>
    </recommendedName>
</protein>
<evidence type="ECO:0000256" key="3">
    <source>
        <dbReference type="ARBA" id="ARBA00022737"/>
    </source>
</evidence>
<dbReference type="InterPro" id="IPR052323">
    <property type="entry name" value="LRP2-binding"/>
</dbReference>
<accession>A0AA35XF55</accession>
<reference evidence="8" key="1">
    <citation type="submission" date="2023-03" db="EMBL/GenBank/DDBJ databases">
        <authorList>
            <person name="Steffen K."/>
            <person name="Cardenas P."/>
        </authorList>
    </citation>
    <scope>NUCLEOTIDE SEQUENCE</scope>
</reference>
<dbReference type="InterPro" id="IPR011990">
    <property type="entry name" value="TPR-like_helical_dom_sf"/>
</dbReference>
<sequence>MNEKGDLLSESLQKLERLPTEIGGGKSRGDRDQQWIEETEEKAQRGNADAQFSLGQYHYSQGNHETALRYFSSAEGGGSAQASYQLGVMFYDGVDAPQNPKRGFQHMLKAAQSGNSVGAGAQYNIGRAFYQGYGVAQSDEEAERWWLKAGEGRRSVEGGEGEKEEEQGGEWESVVRAQNTLGMFYSRQETQDLGKSLHWHSCAAENGHLESMAAAGLMRLNGRGCPRDVTAGLQLLKNAAAGGSLYAAGLLALHYFTSKLFSKSTETALSVCELQSDAGSLSVLERKGMSLACFTLARSLQLGQAVSQDLDKAIQYFTKAKGYDKDTVAELHTQVIHGLL</sequence>
<dbReference type="GO" id="GO:0005737">
    <property type="term" value="C:cytoplasm"/>
    <property type="evidence" value="ECO:0007669"/>
    <property type="project" value="UniProtKB-SubCell"/>
</dbReference>
<dbReference type="Proteomes" id="UP001174909">
    <property type="component" value="Unassembled WGS sequence"/>
</dbReference>
<evidence type="ECO:0000256" key="1">
    <source>
        <dbReference type="ARBA" id="ARBA00004496"/>
    </source>
</evidence>
<dbReference type="PANTHER" id="PTHR44554">
    <property type="entry name" value="LRP2-BINDING PROTEIN"/>
    <property type="match status" value="1"/>
</dbReference>
<evidence type="ECO:0000256" key="5">
    <source>
        <dbReference type="ARBA" id="ARBA00037614"/>
    </source>
</evidence>
<keyword evidence="2" id="KW-0963">Cytoplasm</keyword>
<evidence type="ECO:0000256" key="7">
    <source>
        <dbReference type="SAM" id="MobiDB-lite"/>
    </source>
</evidence>
<evidence type="ECO:0000256" key="4">
    <source>
        <dbReference type="ARBA" id="ARBA00022803"/>
    </source>
</evidence>
<comment type="caution">
    <text evidence="8">The sequence shown here is derived from an EMBL/GenBank/DDBJ whole genome shotgun (WGS) entry which is preliminary data.</text>
</comment>
<dbReference type="SMART" id="SM00671">
    <property type="entry name" value="SEL1"/>
    <property type="match status" value="6"/>
</dbReference>
<keyword evidence="9" id="KW-1185">Reference proteome</keyword>
<gene>
    <name evidence="8" type="ORF">GBAR_LOCUS27073</name>
</gene>